<reference evidence="2" key="1">
    <citation type="submission" date="2018-01" db="EMBL/GenBank/DDBJ databases">
        <title>An insight into the sialome of Amazonian anophelines.</title>
        <authorList>
            <person name="Ribeiro J.M."/>
            <person name="Scarpassa V."/>
            <person name="Calvo E."/>
        </authorList>
    </citation>
    <scope>NUCLEOTIDE SEQUENCE</scope>
    <source>
        <tissue evidence="2">Salivary glands</tissue>
    </source>
</reference>
<evidence type="ECO:0000256" key="1">
    <source>
        <dbReference type="SAM" id="Phobius"/>
    </source>
</evidence>
<keyword evidence="1" id="KW-1133">Transmembrane helix</keyword>
<name>A0A2M3ZUU0_9DIPT</name>
<keyword evidence="1" id="KW-0812">Transmembrane</keyword>
<keyword evidence="1" id="KW-0472">Membrane</keyword>
<dbReference type="AlphaFoldDB" id="A0A2M3ZUU0"/>
<proteinExistence type="predicted"/>
<protein>
    <submittedName>
        <fullName evidence="2">Putative secreted peptide</fullName>
    </submittedName>
</protein>
<organism evidence="2">
    <name type="scientific">Anopheles braziliensis</name>
    <dbReference type="NCBI Taxonomy" id="58242"/>
    <lineage>
        <taxon>Eukaryota</taxon>
        <taxon>Metazoa</taxon>
        <taxon>Ecdysozoa</taxon>
        <taxon>Arthropoda</taxon>
        <taxon>Hexapoda</taxon>
        <taxon>Insecta</taxon>
        <taxon>Pterygota</taxon>
        <taxon>Neoptera</taxon>
        <taxon>Endopterygota</taxon>
        <taxon>Diptera</taxon>
        <taxon>Nematocera</taxon>
        <taxon>Culicoidea</taxon>
        <taxon>Culicidae</taxon>
        <taxon>Anophelinae</taxon>
        <taxon>Anopheles</taxon>
    </lineage>
</organism>
<feature type="transmembrane region" description="Helical" evidence="1">
    <location>
        <begin position="26"/>
        <end position="46"/>
    </location>
</feature>
<accession>A0A2M3ZUU0</accession>
<evidence type="ECO:0000313" key="2">
    <source>
        <dbReference type="EMBL" id="MBW32158.1"/>
    </source>
</evidence>
<sequence length="67" mass="7573">MVLFSVAILACKACLCRNKYSFHRFLTFPLSFLLASCASSFLVEFCHAKESGDHHRDGSKTGRTRCR</sequence>
<dbReference type="EMBL" id="GGFM01011407">
    <property type="protein sequence ID" value="MBW32158.1"/>
    <property type="molecule type" value="Transcribed_RNA"/>
</dbReference>